<protein>
    <submittedName>
        <fullName evidence="2">Uncharacterized protein</fullName>
    </submittedName>
</protein>
<evidence type="ECO:0000313" key="3">
    <source>
        <dbReference type="Proteomes" id="UP000430232"/>
    </source>
</evidence>
<keyword evidence="3" id="KW-1185">Reference proteome</keyword>
<name>A0A6H9SID3_9BURK</name>
<feature type="region of interest" description="Disordered" evidence="1">
    <location>
        <begin position="1"/>
        <end position="29"/>
    </location>
</feature>
<comment type="caution">
    <text evidence="2">The sequence shown here is derived from an EMBL/GenBank/DDBJ whole genome shotgun (WGS) entry which is preliminary data.</text>
</comment>
<dbReference type="EMBL" id="VZOJ01000160">
    <property type="protein sequence ID" value="KAB0631526.1"/>
    <property type="molecule type" value="Genomic_DNA"/>
</dbReference>
<dbReference type="OrthoDB" id="9030813at2"/>
<accession>A0A6H9SID3</accession>
<evidence type="ECO:0000313" key="2">
    <source>
        <dbReference type="EMBL" id="KAB0631526.1"/>
    </source>
</evidence>
<evidence type="ECO:0000256" key="1">
    <source>
        <dbReference type="SAM" id="MobiDB-lite"/>
    </source>
</evidence>
<proteinExistence type="predicted"/>
<organism evidence="2 3">
    <name type="scientific">Burkholderia latens</name>
    <dbReference type="NCBI Taxonomy" id="488446"/>
    <lineage>
        <taxon>Bacteria</taxon>
        <taxon>Pseudomonadati</taxon>
        <taxon>Pseudomonadota</taxon>
        <taxon>Betaproteobacteria</taxon>
        <taxon>Burkholderiales</taxon>
        <taxon>Burkholderiaceae</taxon>
        <taxon>Burkholderia</taxon>
        <taxon>Burkholderia cepacia complex</taxon>
    </lineage>
</organism>
<dbReference type="Proteomes" id="UP000430232">
    <property type="component" value="Unassembled WGS sequence"/>
</dbReference>
<sequence length="62" mass="6616">MVKHADNSRVGDGAGGVGRRGVPCGSAPGHVAVRPDNRVDHIGQRWVLQCNISPIFHQTFAN</sequence>
<gene>
    <name evidence="2" type="ORF">F7R21_31475</name>
</gene>
<reference evidence="2 3" key="1">
    <citation type="submission" date="2019-09" db="EMBL/GenBank/DDBJ databases">
        <title>Draft genome sequences of 48 bacterial type strains from the CCUG.</title>
        <authorList>
            <person name="Tunovic T."/>
            <person name="Pineiro-Iglesias B."/>
            <person name="Unosson C."/>
            <person name="Inganas E."/>
            <person name="Ohlen M."/>
            <person name="Cardew S."/>
            <person name="Jensie-Markopoulos S."/>
            <person name="Salva-Serra F."/>
            <person name="Jaen-Luchoro D."/>
            <person name="Karlsson R."/>
            <person name="Svensson-Stadler L."/>
            <person name="Chun J."/>
            <person name="Moore E."/>
        </authorList>
    </citation>
    <scope>NUCLEOTIDE SEQUENCE [LARGE SCALE GENOMIC DNA]</scope>
    <source>
        <strain evidence="2 3">CCUG 54555</strain>
    </source>
</reference>
<dbReference type="AlphaFoldDB" id="A0A6H9SID3"/>